<evidence type="ECO:0000256" key="1">
    <source>
        <dbReference type="SAM" id="Phobius"/>
    </source>
</evidence>
<dbReference type="SUPFAM" id="SSF103481">
    <property type="entry name" value="Multidrug resistance efflux transporter EmrE"/>
    <property type="match status" value="2"/>
</dbReference>
<dbReference type="PANTHER" id="PTHR22911">
    <property type="entry name" value="ACYL-MALONYL CONDENSING ENZYME-RELATED"/>
    <property type="match status" value="1"/>
</dbReference>
<keyword evidence="1" id="KW-1133">Transmembrane helix</keyword>
<evidence type="ECO:0000313" key="3">
    <source>
        <dbReference type="EMBL" id="AEI95774.1"/>
    </source>
</evidence>
<evidence type="ECO:0000313" key="4">
    <source>
        <dbReference type="Proteomes" id="UP000001353"/>
    </source>
</evidence>
<dbReference type="OrthoDB" id="9815809at2"/>
<keyword evidence="1" id="KW-0472">Membrane</keyword>
<dbReference type="PANTHER" id="PTHR22911:SF103">
    <property type="entry name" value="BLR2811 PROTEIN"/>
    <property type="match status" value="1"/>
</dbReference>
<dbReference type="InterPro" id="IPR000620">
    <property type="entry name" value="EamA_dom"/>
</dbReference>
<feature type="transmembrane region" description="Helical" evidence="1">
    <location>
        <begin position="12"/>
        <end position="29"/>
    </location>
</feature>
<keyword evidence="1" id="KW-0812">Transmembrane</keyword>
<gene>
    <name evidence="3" type="ordered locus">RLO149_c038700</name>
</gene>
<dbReference type="InterPro" id="IPR037185">
    <property type="entry name" value="EmrE-like"/>
</dbReference>
<feature type="transmembrane region" description="Helical" evidence="1">
    <location>
        <begin position="103"/>
        <end position="125"/>
    </location>
</feature>
<proteinExistence type="predicted"/>
<organism evidence="3 4">
    <name type="scientific">Roseobacter litoralis (strain ATCC 49566 / DSM 6996 / JCM 21268 / NBRC 15278 / OCh 149)</name>
    <dbReference type="NCBI Taxonomy" id="391595"/>
    <lineage>
        <taxon>Bacteria</taxon>
        <taxon>Pseudomonadati</taxon>
        <taxon>Pseudomonadota</taxon>
        <taxon>Alphaproteobacteria</taxon>
        <taxon>Rhodobacterales</taxon>
        <taxon>Roseobacteraceae</taxon>
        <taxon>Roseobacter</taxon>
    </lineage>
</organism>
<feature type="transmembrane region" description="Helical" evidence="1">
    <location>
        <begin position="189"/>
        <end position="209"/>
    </location>
</feature>
<feature type="transmembrane region" description="Helical" evidence="1">
    <location>
        <begin position="246"/>
        <end position="265"/>
    </location>
</feature>
<feature type="transmembrane region" description="Helical" evidence="1">
    <location>
        <begin position="132"/>
        <end position="152"/>
    </location>
</feature>
<name>F7ZD13_ROSLO</name>
<feature type="transmembrane region" description="Helical" evidence="1">
    <location>
        <begin position="215"/>
        <end position="234"/>
    </location>
</feature>
<dbReference type="Gene3D" id="1.10.3730.20">
    <property type="match status" value="1"/>
</dbReference>
<dbReference type="eggNOG" id="COG0697">
    <property type="taxonomic scope" value="Bacteria"/>
</dbReference>
<dbReference type="RefSeq" id="WP_013963656.1">
    <property type="nucleotide sequence ID" value="NC_015730.1"/>
</dbReference>
<dbReference type="EMBL" id="CP002623">
    <property type="protein sequence ID" value="AEI95774.1"/>
    <property type="molecule type" value="Genomic_DNA"/>
</dbReference>
<feature type="transmembrane region" description="Helical" evidence="1">
    <location>
        <begin position="271"/>
        <end position="288"/>
    </location>
</feature>
<feature type="domain" description="EamA" evidence="2">
    <location>
        <begin position="159"/>
        <end position="287"/>
    </location>
</feature>
<feature type="transmembrane region" description="Helical" evidence="1">
    <location>
        <begin position="77"/>
        <end position="97"/>
    </location>
</feature>
<feature type="domain" description="EamA" evidence="2">
    <location>
        <begin position="14"/>
        <end position="148"/>
    </location>
</feature>
<feature type="transmembrane region" description="Helical" evidence="1">
    <location>
        <begin position="35"/>
        <end position="57"/>
    </location>
</feature>
<dbReference type="Pfam" id="PF00892">
    <property type="entry name" value="EamA"/>
    <property type="match status" value="2"/>
</dbReference>
<feature type="transmembrane region" description="Helical" evidence="1">
    <location>
        <begin position="158"/>
        <end position="177"/>
    </location>
</feature>
<keyword evidence="4" id="KW-1185">Reference proteome</keyword>
<dbReference type="STRING" id="391595.RLO149_c038700"/>
<dbReference type="Proteomes" id="UP000001353">
    <property type="component" value="Chromosome"/>
</dbReference>
<dbReference type="HOGENOM" id="CLU_032828_2_2_5"/>
<protein>
    <submittedName>
        <fullName evidence="3">Hypothetical membrane protein DUF6</fullName>
    </submittedName>
</protein>
<evidence type="ECO:0000259" key="2">
    <source>
        <dbReference type="Pfam" id="PF00892"/>
    </source>
</evidence>
<sequence>MAVAAQAIEDRPQLGILMMLVAWYFFAMVDVSAKWLALAGFPAFQLVFMRYAGHLVISVGMIAKDGMTLDRFRTDHIWLVLSRALLLISATLGNFYALSYLPLTIISAIMFSSPIIVCFLSMTILKEQIGPWRWGAIVLGFAGVLIVIRPFGETFHPAMILPLYNATALALYSLMTRKLAGIVATETQQLYLGALGTMLTLPFALWFWIPPQSLLDTVLLIGLGVLGWGGHQLLTNAHRFAPANTLMPYTYSFMIYIAAFSWLIFGDVPDFWVVVGALVIVASGLIIWKREQRT</sequence>
<reference evidence="3 4" key="1">
    <citation type="journal article" date="2011" name="BMC Genomics">
        <title>Comparative genome analysis and genome-guided physiological analysis of Roseobacter litoralis.</title>
        <authorList>
            <person name="Kalhoefer D."/>
            <person name="Thole S."/>
            <person name="Voget S."/>
            <person name="Lehmann R."/>
            <person name="Liesegang H."/>
            <person name="Wollher A."/>
            <person name="Daniel R."/>
            <person name="Simon M."/>
            <person name="Brinkhoff T."/>
        </authorList>
    </citation>
    <scope>NUCLEOTIDE SEQUENCE [LARGE SCALE GENOMIC DNA]</scope>
    <source>
        <strain evidence="4">ATCC 49566 / DSM 6996 / JCM 21268 / NBRC 15278 / OCh 149</strain>
    </source>
</reference>
<dbReference type="GO" id="GO:0016020">
    <property type="term" value="C:membrane"/>
    <property type="evidence" value="ECO:0007669"/>
    <property type="project" value="InterPro"/>
</dbReference>
<dbReference type="AlphaFoldDB" id="F7ZD13"/>
<accession>F7ZD13</accession>
<dbReference type="KEGG" id="rli:RLO149_c038700"/>